<dbReference type="Gene3D" id="3.40.190.170">
    <property type="entry name" value="Bacterial extracellular solute-binding protein, family 7"/>
    <property type="match status" value="1"/>
</dbReference>
<accession>A0ABX4GUA9</accession>
<evidence type="ECO:0008006" key="4">
    <source>
        <dbReference type="Google" id="ProtNLM"/>
    </source>
</evidence>
<comment type="caution">
    <text evidence="2">The sequence shown here is derived from an EMBL/GenBank/DDBJ whole genome shotgun (WGS) entry which is preliminary data.</text>
</comment>
<dbReference type="InterPro" id="IPR038404">
    <property type="entry name" value="TRAP_DctP_sf"/>
</dbReference>
<protein>
    <recommendedName>
        <fullName evidence="4">Tripartite ATP-independent transporter solute receptor, DctP family</fullName>
    </recommendedName>
</protein>
<dbReference type="NCBIfam" id="NF037995">
    <property type="entry name" value="TRAP_S1"/>
    <property type="match status" value="1"/>
</dbReference>
<name>A0ABX4GUA9_9BACI</name>
<sequence>MKRAKTTWLILAVLLLSIGVLMVVAPATDAAGHETRKLTMGHIHNPNSPVYASLEEFSGELEQRTEGVLTTDIYTEGGLGDERVMLELVQNGVVDMAKVNGGVLESFYSDFSVFSLPYVFEDEEHFKRVMVSDIVKDLYEELETIGLHGIAYYDAGARSFYTADTPIEKPEDLHGLKIRTMTNTTSIRTMELLGASPTPLPAPEVYTGLQQGVIDGAESSPIALTDANHGEVAKYFSYDEHTRIPDFLIMSEKTWGSLSPEQQQAVEESAAISSENHNARWDQLIEESIKQAEDEMDVTFNELDQEPFKELVQPLIEERREDPEVAEVLDDIAAYSK</sequence>
<reference evidence="2 3" key="1">
    <citation type="submission" date="2017-07" db="EMBL/GenBank/DDBJ databases">
        <title>Isolation and whole genome analysis of endospore-forming bacteria from heroin.</title>
        <authorList>
            <person name="Kalinowski J."/>
            <person name="Ahrens B."/>
            <person name="Al-Dilaimi A."/>
            <person name="Winkler A."/>
            <person name="Wibberg D."/>
            <person name="Schleenbecker U."/>
            <person name="Ruckert C."/>
            <person name="Wolfel R."/>
            <person name="Grass G."/>
        </authorList>
    </citation>
    <scope>NUCLEOTIDE SEQUENCE [LARGE SCALE GENOMIC DNA]</scope>
    <source>
        <strain evidence="2 3">7517-1</strain>
    </source>
</reference>
<gene>
    <name evidence="2" type="ORF">CHH48_16840</name>
</gene>
<dbReference type="PIRSF" id="PIRSF006470">
    <property type="entry name" value="DctB"/>
    <property type="match status" value="1"/>
</dbReference>
<evidence type="ECO:0000256" key="1">
    <source>
        <dbReference type="ARBA" id="ARBA00022729"/>
    </source>
</evidence>
<dbReference type="InterPro" id="IPR018389">
    <property type="entry name" value="DctP_fam"/>
</dbReference>
<dbReference type="RefSeq" id="WP_095220544.1">
    <property type="nucleotide sequence ID" value="NZ_NPBJ01000037.1"/>
</dbReference>
<dbReference type="Proteomes" id="UP000216852">
    <property type="component" value="Unassembled WGS sequence"/>
</dbReference>
<dbReference type="EMBL" id="NPBJ01000037">
    <property type="protein sequence ID" value="PAD98455.1"/>
    <property type="molecule type" value="Genomic_DNA"/>
</dbReference>
<proteinExistence type="predicted"/>
<dbReference type="Pfam" id="PF03480">
    <property type="entry name" value="DctP"/>
    <property type="match status" value="1"/>
</dbReference>
<dbReference type="PANTHER" id="PTHR33376:SF2">
    <property type="entry name" value="DICARBOXYLATE-BINDING PERIPLASMIC PROTEIN"/>
    <property type="match status" value="1"/>
</dbReference>
<evidence type="ECO:0000313" key="2">
    <source>
        <dbReference type="EMBL" id="PAD98455.1"/>
    </source>
</evidence>
<dbReference type="SUPFAM" id="SSF53850">
    <property type="entry name" value="Periplasmic binding protein-like II"/>
    <property type="match status" value="1"/>
</dbReference>
<keyword evidence="1" id="KW-0732">Signal</keyword>
<evidence type="ECO:0000313" key="3">
    <source>
        <dbReference type="Proteomes" id="UP000216852"/>
    </source>
</evidence>
<dbReference type="NCBIfam" id="TIGR00787">
    <property type="entry name" value="dctP"/>
    <property type="match status" value="1"/>
</dbReference>
<organism evidence="2 3">
    <name type="scientific">Terribacillus saccharophilus</name>
    <dbReference type="NCBI Taxonomy" id="361277"/>
    <lineage>
        <taxon>Bacteria</taxon>
        <taxon>Bacillati</taxon>
        <taxon>Bacillota</taxon>
        <taxon>Bacilli</taxon>
        <taxon>Bacillales</taxon>
        <taxon>Bacillaceae</taxon>
        <taxon>Terribacillus</taxon>
    </lineage>
</organism>
<keyword evidence="3" id="KW-1185">Reference proteome</keyword>
<dbReference type="InterPro" id="IPR004682">
    <property type="entry name" value="TRAP_DctP"/>
</dbReference>
<dbReference type="CDD" id="cd13671">
    <property type="entry name" value="PBP2_TRAP_SBP_like_3"/>
    <property type="match status" value="1"/>
</dbReference>
<dbReference type="PANTHER" id="PTHR33376">
    <property type="match status" value="1"/>
</dbReference>